<dbReference type="InterPro" id="IPR001387">
    <property type="entry name" value="Cro/C1-type_HTH"/>
</dbReference>
<gene>
    <name evidence="2" type="ORF">SAMN02910293_02033</name>
</gene>
<sequence>MKNLAGKVFKLIRNSKQVSLRQVAGNCISAGQLSRFERNESHLTVDAFLNSLQRMNVSLEEFQYLYNIYHQINDVRLSQELSEAYVSKNIVKLNKMLACSQKLMDEASDPLELQTYTLNCIVIKAIMTYCNSDTAVTEHEITYLMEYLFSVEEWGRYELWIFTNAAGVLSIETLDVFSSEMLKRTQLYYSNSNNRRKIHQMLLNVINLSISRERNDIAIRYITHLDKLNISDTDMYEKLLLKYNKAYYSYSNGNKEALNIMKQCAKFIDFIDCENLYLRLKDEIMTLES</sequence>
<keyword evidence="3" id="KW-1185">Reference proteome</keyword>
<dbReference type="NCBIfam" id="TIGR01716">
    <property type="entry name" value="RGG_Cterm"/>
    <property type="match status" value="1"/>
</dbReference>
<dbReference type="PANTHER" id="PTHR37038:SF12">
    <property type="entry name" value="TRANSCRIPTIONAL REGULATOR"/>
    <property type="match status" value="1"/>
</dbReference>
<dbReference type="InterPro" id="IPR010057">
    <property type="entry name" value="Transcription_activator_Rgg_C"/>
</dbReference>
<dbReference type="STRING" id="439219.SAMN02910293_02033"/>
<dbReference type="InterPro" id="IPR010982">
    <property type="entry name" value="Lambda_DNA-bd_dom_sf"/>
</dbReference>
<protein>
    <submittedName>
        <fullName evidence="2">Transcriptional activator, Rgg/GadR/MutR family, C-terminal domain-containing protein</fullName>
    </submittedName>
</protein>
<dbReference type="PANTHER" id="PTHR37038">
    <property type="entry name" value="TRANSCRIPTIONAL REGULATOR-RELATED"/>
    <property type="match status" value="1"/>
</dbReference>
<dbReference type="Pfam" id="PF21259">
    <property type="entry name" value="Rgg_C"/>
    <property type="match status" value="1"/>
</dbReference>
<dbReference type="CDD" id="cd00093">
    <property type="entry name" value="HTH_XRE"/>
    <property type="match status" value="1"/>
</dbReference>
<dbReference type="RefSeq" id="WP_074486562.1">
    <property type="nucleotide sequence ID" value="NZ_FMXP01000033.1"/>
</dbReference>
<evidence type="ECO:0000313" key="3">
    <source>
        <dbReference type="Proteomes" id="UP000182508"/>
    </source>
</evidence>
<evidence type="ECO:0000259" key="1">
    <source>
        <dbReference type="Pfam" id="PF21259"/>
    </source>
</evidence>
<dbReference type="SUPFAM" id="SSF47413">
    <property type="entry name" value="lambda repressor-like DNA-binding domains"/>
    <property type="match status" value="1"/>
</dbReference>
<proteinExistence type="predicted"/>
<dbReference type="EMBL" id="FMXP01000033">
    <property type="protein sequence ID" value="SDB41299.1"/>
    <property type="molecule type" value="Genomic_DNA"/>
</dbReference>
<feature type="domain" description="HTH-type transcriptional regulator Rgg C-terminal" evidence="1">
    <location>
        <begin position="112"/>
        <end position="279"/>
    </location>
</feature>
<name>A0A1G6D8B1_9STRE</name>
<reference evidence="2 3" key="1">
    <citation type="submission" date="2016-10" db="EMBL/GenBank/DDBJ databases">
        <authorList>
            <person name="de Groot N.N."/>
        </authorList>
    </citation>
    <scope>NUCLEOTIDE SEQUENCE [LARGE SCALE GENOMIC DNA]</scope>
    <source>
        <strain evidence="2 3">A-4</strain>
    </source>
</reference>
<accession>A0A1G6D8B1</accession>
<dbReference type="GO" id="GO:0003677">
    <property type="term" value="F:DNA binding"/>
    <property type="evidence" value="ECO:0007669"/>
    <property type="project" value="InterPro"/>
</dbReference>
<dbReference type="AlphaFoldDB" id="A0A1G6D8B1"/>
<dbReference type="Proteomes" id="UP000182508">
    <property type="component" value="Unassembled WGS sequence"/>
</dbReference>
<evidence type="ECO:0000313" key="2">
    <source>
        <dbReference type="EMBL" id="SDB41299.1"/>
    </source>
</evidence>
<organism evidence="2 3">
    <name type="scientific">Streptococcus henryi</name>
    <dbReference type="NCBI Taxonomy" id="439219"/>
    <lineage>
        <taxon>Bacteria</taxon>
        <taxon>Bacillati</taxon>
        <taxon>Bacillota</taxon>
        <taxon>Bacilli</taxon>
        <taxon>Lactobacillales</taxon>
        <taxon>Streptococcaceae</taxon>
        <taxon>Streptococcus</taxon>
    </lineage>
</organism>
<dbReference type="InterPro" id="IPR053163">
    <property type="entry name" value="HTH-type_regulator_Rgg"/>
</dbReference>